<organism evidence="1 2">
    <name type="scientific">Araneus ventricosus</name>
    <name type="common">Orbweaver spider</name>
    <name type="synonym">Epeira ventricosa</name>
    <dbReference type="NCBI Taxonomy" id="182803"/>
    <lineage>
        <taxon>Eukaryota</taxon>
        <taxon>Metazoa</taxon>
        <taxon>Ecdysozoa</taxon>
        <taxon>Arthropoda</taxon>
        <taxon>Chelicerata</taxon>
        <taxon>Arachnida</taxon>
        <taxon>Araneae</taxon>
        <taxon>Araneomorphae</taxon>
        <taxon>Entelegynae</taxon>
        <taxon>Araneoidea</taxon>
        <taxon>Araneidae</taxon>
        <taxon>Araneus</taxon>
    </lineage>
</organism>
<evidence type="ECO:0000313" key="2">
    <source>
        <dbReference type="Proteomes" id="UP000499080"/>
    </source>
</evidence>
<gene>
    <name evidence="1" type="ORF">AVEN_244454_1</name>
</gene>
<evidence type="ECO:0000313" key="1">
    <source>
        <dbReference type="EMBL" id="GBN32651.1"/>
    </source>
</evidence>
<dbReference type="Proteomes" id="UP000499080">
    <property type="component" value="Unassembled WGS sequence"/>
</dbReference>
<proteinExistence type="predicted"/>
<reference evidence="1 2" key="1">
    <citation type="journal article" date="2019" name="Sci. Rep.">
        <title>Orb-weaving spider Araneus ventricosus genome elucidates the spidroin gene catalogue.</title>
        <authorList>
            <person name="Kono N."/>
            <person name="Nakamura H."/>
            <person name="Ohtoshi R."/>
            <person name="Moran D.A.P."/>
            <person name="Shinohara A."/>
            <person name="Yoshida Y."/>
            <person name="Fujiwara M."/>
            <person name="Mori M."/>
            <person name="Tomita M."/>
            <person name="Arakawa K."/>
        </authorList>
    </citation>
    <scope>NUCLEOTIDE SEQUENCE [LARGE SCALE GENOMIC DNA]</scope>
</reference>
<dbReference type="EMBL" id="BGPR01008268">
    <property type="protein sequence ID" value="GBN32651.1"/>
    <property type="molecule type" value="Genomic_DNA"/>
</dbReference>
<comment type="caution">
    <text evidence="1">The sequence shown here is derived from an EMBL/GenBank/DDBJ whole genome shotgun (WGS) entry which is preliminary data.</text>
</comment>
<dbReference type="AlphaFoldDB" id="A0A4Y2MZR9"/>
<protein>
    <submittedName>
        <fullName evidence="1">Uncharacterized protein</fullName>
    </submittedName>
</protein>
<accession>A0A4Y2MZR9</accession>
<name>A0A4Y2MZR9_ARAVE</name>
<keyword evidence="2" id="KW-1185">Reference proteome</keyword>
<sequence>MKAVYDLDSKARCEDSRLEHRRATPLVVVVILREFSSWKGKAAGVSRLFIFLIQLLGSRTSPNCRKSGNVSQINLLLDWVCSCWKLNEKNFDYAF</sequence>